<comment type="caution">
    <text evidence="3">The sequence shown here is derived from an EMBL/GenBank/DDBJ whole genome shotgun (WGS) entry which is preliminary data.</text>
</comment>
<accession>A0ABU6MP45</accession>
<dbReference type="Proteomes" id="UP001341444">
    <property type="component" value="Unassembled WGS sequence"/>
</dbReference>
<keyword evidence="4" id="KW-1185">Reference proteome</keyword>
<evidence type="ECO:0000259" key="2">
    <source>
        <dbReference type="Pfam" id="PF13256"/>
    </source>
</evidence>
<dbReference type="InterPro" id="IPR025120">
    <property type="entry name" value="DUF4047"/>
</dbReference>
<evidence type="ECO:0000313" key="3">
    <source>
        <dbReference type="EMBL" id="MED1205761.1"/>
    </source>
</evidence>
<dbReference type="EMBL" id="JARMAB010000040">
    <property type="protein sequence ID" value="MED1205761.1"/>
    <property type="molecule type" value="Genomic_DNA"/>
</dbReference>
<proteinExistence type="predicted"/>
<dbReference type="RefSeq" id="WP_066264156.1">
    <property type="nucleotide sequence ID" value="NZ_JARMAB010000040.1"/>
</dbReference>
<evidence type="ECO:0000313" key="4">
    <source>
        <dbReference type="Proteomes" id="UP001341444"/>
    </source>
</evidence>
<name>A0ABU6MP45_9BACI</name>
<protein>
    <submittedName>
        <fullName evidence="3">DUF4047 domain-containing protein</fullName>
    </submittedName>
</protein>
<reference evidence="3 4" key="1">
    <citation type="submission" date="2023-03" db="EMBL/GenBank/DDBJ databases">
        <title>Bacillus Genome Sequencing.</title>
        <authorList>
            <person name="Dunlap C."/>
        </authorList>
    </citation>
    <scope>NUCLEOTIDE SEQUENCE [LARGE SCALE GENOMIC DNA]</scope>
    <source>
        <strain evidence="3 4">B-23453</strain>
    </source>
</reference>
<sequence>MRAVPKSLILPCLCCISFYTGVQLTGKTEAVFSSQVKADPITISAAYVFPDTIKQLVNQAGSIQKDMKAAYDEMPPASTGISIEDWKAELLKVEDAGQKLKKQEKTLNDVYKKMCTYNNEIPSGLGRDIKEYVFVREGFQRVRQIESEVKITENYKNIESLRSTIEQKIKEQEEKANTSIEVPTKTENNQPQRAVQVNKVLPNHSNIIKQVKKNAEENHPNSK</sequence>
<evidence type="ECO:0000256" key="1">
    <source>
        <dbReference type="SAM" id="Coils"/>
    </source>
</evidence>
<organism evidence="3 4">
    <name type="scientific">Heyndrickxia acidicola</name>
    <dbReference type="NCBI Taxonomy" id="209389"/>
    <lineage>
        <taxon>Bacteria</taxon>
        <taxon>Bacillati</taxon>
        <taxon>Bacillota</taxon>
        <taxon>Bacilli</taxon>
        <taxon>Bacillales</taxon>
        <taxon>Bacillaceae</taxon>
        <taxon>Heyndrickxia</taxon>
    </lineage>
</organism>
<keyword evidence="1" id="KW-0175">Coiled coil</keyword>
<feature type="domain" description="DUF4047" evidence="2">
    <location>
        <begin position="27"/>
        <end position="122"/>
    </location>
</feature>
<dbReference type="Pfam" id="PF13256">
    <property type="entry name" value="DUF4047"/>
    <property type="match status" value="1"/>
</dbReference>
<feature type="coiled-coil region" evidence="1">
    <location>
        <begin position="83"/>
        <end position="113"/>
    </location>
</feature>
<gene>
    <name evidence="3" type="ORF">P4T90_22255</name>
</gene>